<evidence type="ECO:0000256" key="7">
    <source>
        <dbReference type="ARBA" id="ARBA00022722"/>
    </source>
</evidence>
<dbReference type="PRINTS" id="PR02086">
    <property type="entry name" value="PUTNUCHARBI1"/>
</dbReference>
<evidence type="ECO:0000256" key="1">
    <source>
        <dbReference type="ARBA" id="ARBA00001968"/>
    </source>
</evidence>
<dbReference type="AlphaFoldDB" id="A0AAN9GBG6"/>
<comment type="caution">
    <text evidence="15">The sequence shown here is derived from an EMBL/GenBank/DDBJ whole genome shotgun (WGS) entry which is preliminary data.</text>
</comment>
<comment type="cofactor">
    <cofactor evidence="1">
        <name>a divalent metal cation</name>
        <dbReference type="ChEBI" id="CHEBI:60240"/>
    </cofactor>
</comment>
<evidence type="ECO:0000256" key="9">
    <source>
        <dbReference type="ARBA" id="ARBA00022801"/>
    </source>
</evidence>
<proteinExistence type="inferred from homology"/>
<evidence type="ECO:0000256" key="11">
    <source>
        <dbReference type="ARBA" id="ARBA00030126"/>
    </source>
</evidence>
<reference evidence="15 16" key="1">
    <citation type="submission" date="2024-02" db="EMBL/GenBank/DDBJ databases">
        <title>Chromosome-scale genome assembly of the rough periwinkle Littorina saxatilis.</title>
        <authorList>
            <person name="De Jode A."/>
            <person name="Faria R."/>
            <person name="Formenti G."/>
            <person name="Sims Y."/>
            <person name="Smith T.P."/>
            <person name="Tracey A."/>
            <person name="Wood J.M.D."/>
            <person name="Zagrodzka Z.B."/>
            <person name="Johannesson K."/>
            <person name="Butlin R.K."/>
            <person name="Leder E.H."/>
        </authorList>
    </citation>
    <scope>NUCLEOTIDE SEQUENCE [LARGE SCALE GENOMIC DNA]</scope>
    <source>
        <strain evidence="15">Snail1</strain>
        <tissue evidence="15">Muscle</tissue>
    </source>
</reference>
<keyword evidence="16" id="KW-1185">Reference proteome</keyword>
<dbReference type="GO" id="GO:0005634">
    <property type="term" value="C:nucleus"/>
    <property type="evidence" value="ECO:0007669"/>
    <property type="project" value="UniProtKB-SubCell"/>
</dbReference>
<dbReference type="EMBL" id="JBAMIC010000010">
    <property type="protein sequence ID" value="KAK7101464.1"/>
    <property type="molecule type" value="Genomic_DNA"/>
</dbReference>
<dbReference type="PANTHER" id="PTHR22930">
    <property type="match status" value="1"/>
</dbReference>
<dbReference type="InterPro" id="IPR027806">
    <property type="entry name" value="HARBI1_dom"/>
</dbReference>
<evidence type="ECO:0000313" key="16">
    <source>
        <dbReference type="Proteomes" id="UP001374579"/>
    </source>
</evidence>
<feature type="region of interest" description="Disordered" evidence="13">
    <location>
        <begin position="305"/>
        <end position="340"/>
    </location>
</feature>
<evidence type="ECO:0000259" key="14">
    <source>
        <dbReference type="Pfam" id="PF13359"/>
    </source>
</evidence>
<feature type="compositionally biased region" description="Acidic residues" evidence="13">
    <location>
        <begin position="309"/>
        <end position="330"/>
    </location>
</feature>
<comment type="function">
    <text evidence="12">Transposase-derived protein that may have nuclease activity. Does not have transposase activity.</text>
</comment>
<evidence type="ECO:0000313" key="15">
    <source>
        <dbReference type="EMBL" id="KAK7101464.1"/>
    </source>
</evidence>
<evidence type="ECO:0000256" key="5">
    <source>
        <dbReference type="ARBA" id="ARBA00015519"/>
    </source>
</evidence>
<dbReference type="GO" id="GO:0016787">
    <property type="term" value="F:hydrolase activity"/>
    <property type="evidence" value="ECO:0007669"/>
    <property type="project" value="UniProtKB-KW"/>
</dbReference>
<evidence type="ECO:0000256" key="2">
    <source>
        <dbReference type="ARBA" id="ARBA00004123"/>
    </source>
</evidence>
<dbReference type="Proteomes" id="UP001374579">
    <property type="component" value="Unassembled WGS sequence"/>
</dbReference>
<accession>A0AAN9GBG6</accession>
<gene>
    <name evidence="15" type="ORF">V1264_019845</name>
</gene>
<dbReference type="GO" id="GO:0005737">
    <property type="term" value="C:cytoplasm"/>
    <property type="evidence" value="ECO:0007669"/>
    <property type="project" value="UniProtKB-SubCell"/>
</dbReference>
<keyword evidence="10" id="KW-0539">Nucleus</keyword>
<evidence type="ECO:0000256" key="3">
    <source>
        <dbReference type="ARBA" id="ARBA00004496"/>
    </source>
</evidence>
<evidence type="ECO:0000256" key="12">
    <source>
        <dbReference type="ARBA" id="ARBA00045850"/>
    </source>
</evidence>
<dbReference type="Pfam" id="PF13359">
    <property type="entry name" value="DDE_Tnp_4"/>
    <property type="match status" value="1"/>
</dbReference>
<keyword evidence="9" id="KW-0378">Hydrolase</keyword>
<name>A0AAN9GBG6_9CAEN</name>
<evidence type="ECO:0000256" key="8">
    <source>
        <dbReference type="ARBA" id="ARBA00022723"/>
    </source>
</evidence>
<sequence length="354" mass="40725">MADRLVFLLVLRRALRRERVFRDRQNPFDVYDDVDLYCRFRFRRPDIVELCNIIKDDIDHPLNRKGAMPPIMQLMVALRFYATGCFQQVVGDIFGIDKTTVSRIIEKVSRAFSVRLNEFVRLPTPLQEADQTIAKFYQKADFPNVVGCIDCTHVQILAPTENEHVYVNRKGRHSINVQLVCDADLIIINCVVNWPGSVHDSRILRESNIFQLFETLPRPIPGILLGDAGYPLKEWLMTPFTDPQTREKERFNGSHCSTRSTIERTNGVLKKRWHCLHSQLRYDPPRACRIIMACTVLHNVAMTLGLPDPDSDTDDSDNSDPEDGSDDEIENGDRNGAVSGRLARERIVARYFHK</sequence>
<organism evidence="15 16">
    <name type="scientific">Littorina saxatilis</name>
    <dbReference type="NCBI Taxonomy" id="31220"/>
    <lineage>
        <taxon>Eukaryota</taxon>
        <taxon>Metazoa</taxon>
        <taxon>Spiralia</taxon>
        <taxon>Lophotrochozoa</taxon>
        <taxon>Mollusca</taxon>
        <taxon>Gastropoda</taxon>
        <taxon>Caenogastropoda</taxon>
        <taxon>Littorinimorpha</taxon>
        <taxon>Littorinoidea</taxon>
        <taxon>Littorinidae</taxon>
        <taxon>Littorina</taxon>
    </lineage>
</organism>
<protein>
    <recommendedName>
        <fullName evidence="5">Putative nuclease HARBI1</fullName>
    </recommendedName>
    <alternativeName>
        <fullName evidence="11">Harbinger transposase-derived nuclease</fullName>
    </alternativeName>
</protein>
<feature type="domain" description="DDE Tnp4" evidence="14">
    <location>
        <begin position="149"/>
        <end position="299"/>
    </location>
</feature>
<keyword evidence="7" id="KW-0540">Nuclease</keyword>
<comment type="similarity">
    <text evidence="4">Belongs to the HARBI1 family.</text>
</comment>
<comment type="subcellular location">
    <subcellularLocation>
        <location evidence="3">Cytoplasm</location>
    </subcellularLocation>
    <subcellularLocation>
        <location evidence="2">Nucleus</location>
    </subcellularLocation>
</comment>
<dbReference type="GO" id="GO:0004518">
    <property type="term" value="F:nuclease activity"/>
    <property type="evidence" value="ECO:0007669"/>
    <property type="project" value="UniProtKB-KW"/>
</dbReference>
<evidence type="ECO:0000256" key="10">
    <source>
        <dbReference type="ARBA" id="ARBA00023242"/>
    </source>
</evidence>
<keyword evidence="8" id="KW-0479">Metal-binding</keyword>
<evidence type="ECO:0000256" key="6">
    <source>
        <dbReference type="ARBA" id="ARBA00022490"/>
    </source>
</evidence>
<evidence type="ECO:0000256" key="13">
    <source>
        <dbReference type="SAM" id="MobiDB-lite"/>
    </source>
</evidence>
<keyword evidence="6" id="KW-0963">Cytoplasm</keyword>
<dbReference type="PANTHER" id="PTHR22930:SF286">
    <property type="entry name" value="NUCLEASE HARBI1"/>
    <property type="match status" value="1"/>
</dbReference>
<dbReference type="InterPro" id="IPR026103">
    <property type="entry name" value="HARBI1_animal"/>
</dbReference>
<dbReference type="InterPro" id="IPR045249">
    <property type="entry name" value="HARBI1-like"/>
</dbReference>
<evidence type="ECO:0000256" key="4">
    <source>
        <dbReference type="ARBA" id="ARBA00006958"/>
    </source>
</evidence>
<dbReference type="GO" id="GO:0046872">
    <property type="term" value="F:metal ion binding"/>
    <property type="evidence" value="ECO:0007669"/>
    <property type="project" value="UniProtKB-KW"/>
</dbReference>